<evidence type="ECO:0000256" key="3">
    <source>
        <dbReference type="ARBA" id="ARBA00022833"/>
    </source>
</evidence>
<evidence type="ECO:0000259" key="6">
    <source>
        <dbReference type="PROSITE" id="PS50089"/>
    </source>
</evidence>
<dbReference type="CDD" id="cd17039">
    <property type="entry name" value="Ubl_ubiquitin_like"/>
    <property type="match status" value="1"/>
</dbReference>
<dbReference type="PROSITE" id="PS50053">
    <property type="entry name" value="UBIQUITIN_2"/>
    <property type="match status" value="1"/>
</dbReference>
<dbReference type="SMART" id="SM00184">
    <property type="entry name" value="RING"/>
    <property type="match status" value="1"/>
</dbReference>
<dbReference type="Gene3D" id="3.10.20.90">
    <property type="entry name" value="Phosphatidylinositol 3-kinase Catalytic Subunit, Chain A, domain 1"/>
    <property type="match status" value="1"/>
</dbReference>
<dbReference type="SUPFAM" id="SSF57850">
    <property type="entry name" value="RING/U-box"/>
    <property type="match status" value="1"/>
</dbReference>
<dbReference type="PROSITE" id="PS50089">
    <property type="entry name" value="ZF_RING_2"/>
    <property type="match status" value="1"/>
</dbReference>
<reference evidence="7 8" key="1">
    <citation type="journal article" date="2024" name="BMC Genomics">
        <title>Genome assembly of redclaw crayfish (Cherax quadricarinatus) provides insights into its immune adaptation and hypoxia tolerance.</title>
        <authorList>
            <person name="Liu Z."/>
            <person name="Zheng J."/>
            <person name="Li H."/>
            <person name="Fang K."/>
            <person name="Wang S."/>
            <person name="He J."/>
            <person name="Zhou D."/>
            <person name="Weng S."/>
            <person name="Chi M."/>
            <person name="Gu Z."/>
            <person name="He J."/>
            <person name="Li F."/>
            <person name="Wang M."/>
        </authorList>
    </citation>
    <scope>NUCLEOTIDE SEQUENCE [LARGE SCALE GENOMIC DNA]</scope>
    <source>
        <strain evidence="7">ZL_2023a</strain>
    </source>
</reference>
<evidence type="ECO:0000259" key="5">
    <source>
        <dbReference type="PROSITE" id="PS50053"/>
    </source>
</evidence>
<dbReference type="Pfam" id="PF00097">
    <property type="entry name" value="zf-C3HC4"/>
    <property type="match status" value="1"/>
</dbReference>
<accession>A0AAW0YGA0</accession>
<keyword evidence="3" id="KW-0862">Zinc</keyword>
<protein>
    <submittedName>
        <fullName evidence="7">Uncharacterized protein</fullName>
    </submittedName>
</protein>
<feature type="domain" description="RING-type" evidence="6">
    <location>
        <begin position="105"/>
        <end position="145"/>
    </location>
</feature>
<dbReference type="InterPro" id="IPR013083">
    <property type="entry name" value="Znf_RING/FYVE/PHD"/>
</dbReference>
<dbReference type="Proteomes" id="UP001445076">
    <property type="component" value="Unassembled WGS sequence"/>
</dbReference>
<dbReference type="InterPro" id="IPR018957">
    <property type="entry name" value="Znf_C3HC4_RING-type"/>
</dbReference>
<dbReference type="InterPro" id="IPR000626">
    <property type="entry name" value="Ubiquitin-like_dom"/>
</dbReference>
<dbReference type="GO" id="GO:0008270">
    <property type="term" value="F:zinc ion binding"/>
    <property type="evidence" value="ECO:0007669"/>
    <property type="project" value="UniProtKB-KW"/>
</dbReference>
<keyword evidence="2 4" id="KW-0863">Zinc-finger</keyword>
<organism evidence="7 8">
    <name type="scientific">Cherax quadricarinatus</name>
    <name type="common">Australian red claw crayfish</name>
    <dbReference type="NCBI Taxonomy" id="27406"/>
    <lineage>
        <taxon>Eukaryota</taxon>
        <taxon>Metazoa</taxon>
        <taxon>Ecdysozoa</taxon>
        <taxon>Arthropoda</taxon>
        <taxon>Crustacea</taxon>
        <taxon>Multicrustacea</taxon>
        <taxon>Malacostraca</taxon>
        <taxon>Eumalacostraca</taxon>
        <taxon>Eucarida</taxon>
        <taxon>Decapoda</taxon>
        <taxon>Pleocyemata</taxon>
        <taxon>Astacidea</taxon>
        <taxon>Parastacoidea</taxon>
        <taxon>Parastacidae</taxon>
        <taxon>Cherax</taxon>
    </lineage>
</organism>
<dbReference type="InterPro" id="IPR017907">
    <property type="entry name" value="Znf_RING_CS"/>
</dbReference>
<dbReference type="Gene3D" id="3.30.40.10">
    <property type="entry name" value="Zinc/RING finger domain, C3HC4 (zinc finger)"/>
    <property type="match status" value="1"/>
</dbReference>
<evidence type="ECO:0000313" key="7">
    <source>
        <dbReference type="EMBL" id="KAK8750758.1"/>
    </source>
</evidence>
<evidence type="ECO:0000313" key="8">
    <source>
        <dbReference type="Proteomes" id="UP001445076"/>
    </source>
</evidence>
<proteinExistence type="predicted"/>
<dbReference type="Pfam" id="PF00240">
    <property type="entry name" value="ubiquitin"/>
    <property type="match status" value="1"/>
</dbReference>
<sequence>MYPQHVRVVSASERGESRYHCHRTFPALLTSIHTCTRHTKYQTYRGTYKPIGPTLTAENWNLSHNSLVYFPGLEMENYQTTVGREDQSSSSGVSSMSDRSNKNTCGVCCQKYAPGKHDPLLLPCGHDFCRMCLEKLETAEGLLCPSPTCGNHHCTLKVINLAIIYDILRDTHSTPQTLYTRSQELQVKIIDMMGHMGSIKISLGETIGDVKKRLEARYGSNPVETSIIFKGITRHDQCTIQELGLTTGSTLQVTSIFLGGGELYFALPRAKCTL</sequence>
<evidence type="ECO:0000256" key="1">
    <source>
        <dbReference type="ARBA" id="ARBA00022723"/>
    </source>
</evidence>
<keyword evidence="1" id="KW-0479">Metal-binding</keyword>
<evidence type="ECO:0000256" key="4">
    <source>
        <dbReference type="PROSITE-ProRule" id="PRU00175"/>
    </source>
</evidence>
<feature type="domain" description="Ubiquitin-like" evidence="5">
    <location>
        <begin position="183"/>
        <end position="260"/>
    </location>
</feature>
<dbReference type="SUPFAM" id="SSF54236">
    <property type="entry name" value="Ubiquitin-like"/>
    <property type="match status" value="1"/>
</dbReference>
<comment type="caution">
    <text evidence="7">The sequence shown here is derived from an EMBL/GenBank/DDBJ whole genome shotgun (WGS) entry which is preliminary data.</text>
</comment>
<name>A0AAW0YGA0_CHEQU</name>
<gene>
    <name evidence="7" type="ORF">OTU49_014999</name>
</gene>
<dbReference type="InterPro" id="IPR001841">
    <property type="entry name" value="Znf_RING"/>
</dbReference>
<evidence type="ECO:0000256" key="2">
    <source>
        <dbReference type="ARBA" id="ARBA00022771"/>
    </source>
</evidence>
<dbReference type="AlphaFoldDB" id="A0AAW0YGA0"/>
<keyword evidence="8" id="KW-1185">Reference proteome</keyword>
<dbReference type="PROSITE" id="PS00518">
    <property type="entry name" value="ZF_RING_1"/>
    <property type="match status" value="1"/>
</dbReference>
<dbReference type="EMBL" id="JARKIK010000007">
    <property type="protein sequence ID" value="KAK8750758.1"/>
    <property type="molecule type" value="Genomic_DNA"/>
</dbReference>
<dbReference type="InterPro" id="IPR029071">
    <property type="entry name" value="Ubiquitin-like_domsf"/>
</dbReference>